<dbReference type="InterPro" id="IPR038380">
    <property type="entry name" value="Ribosomal_bS21_sf"/>
</dbReference>
<dbReference type="Gene3D" id="1.20.5.1150">
    <property type="entry name" value="Ribosomal protein S8"/>
    <property type="match status" value="1"/>
</dbReference>
<dbReference type="GO" id="GO:1990904">
    <property type="term" value="C:ribonucleoprotein complex"/>
    <property type="evidence" value="ECO:0007669"/>
    <property type="project" value="UniProtKB-KW"/>
</dbReference>
<dbReference type="Proteomes" id="UP000176633">
    <property type="component" value="Unassembled WGS sequence"/>
</dbReference>
<keyword evidence="2" id="KW-0689">Ribosomal protein</keyword>
<protein>
    <recommendedName>
        <fullName evidence="4">Small ribosomal subunit protein bS21</fullName>
    </recommendedName>
</protein>
<proteinExistence type="inferred from homology"/>
<dbReference type="GO" id="GO:0006412">
    <property type="term" value="P:translation"/>
    <property type="evidence" value="ECO:0007669"/>
    <property type="project" value="InterPro"/>
</dbReference>
<evidence type="ECO:0000256" key="4">
    <source>
        <dbReference type="ARBA" id="ARBA00035135"/>
    </source>
</evidence>
<keyword evidence="3" id="KW-0687">Ribonucleoprotein</keyword>
<comment type="caution">
    <text evidence="5">The sequence shown here is derived from an EMBL/GenBank/DDBJ whole genome shotgun (WGS) entry which is preliminary data.</text>
</comment>
<sequence>MEIRKKEKESTVGLLYRFNLKMRQSGILREAKKRRFYHRPVNRRRKRVAAIYRVAKKKETEKAKKMGEV</sequence>
<dbReference type="EMBL" id="MFKM01000007">
    <property type="protein sequence ID" value="OGG43693.1"/>
    <property type="molecule type" value="Genomic_DNA"/>
</dbReference>
<dbReference type="GO" id="GO:0003735">
    <property type="term" value="F:structural constituent of ribosome"/>
    <property type="evidence" value="ECO:0007669"/>
    <property type="project" value="InterPro"/>
</dbReference>
<dbReference type="STRING" id="1798473.A3G50_00815"/>
<reference evidence="5 6" key="1">
    <citation type="journal article" date="2016" name="Nat. Commun.">
        <title>Thousands of microbial genomes shed light on interconnected biogeochemical processes in an aquifer system.</title>
        <authorList>
            <person name="Anantharaman K."/>
            <person name="Brown C.T."/>
            <person name="Hug L.A."/>
            <person name="Sharon I."/>
            <person name="Castelle C.J."/>
            <person name="Probst A.J."/>
            <person name="Thomas B.C."/>
            <person name="Singh A."/>
            <person name="Wilkins M.J."/>
            <person name="Karaoz U."/>
            <person name="Brodie E.L."/>
            <person name="Williams K.H."/>
            <person name="Hubbard S.S."/>
            <person name="Banfield J.F."/>
        </authorList>
    </citation>
    <scope>NUCLEOTIDE SEQUENCE [LARGE SCALE GENOMIC DNA]</scope>
</reference>
<name>A0A1F6C3Q1_9BACT</name>
<evidence type="ECO:0000256" key="3">
    <source>
        <dbReference type="ARBA" id="ARBA00023274"/>
    </source>
</evidence>
<dbReference type="Pfam" id="PF01165">
    <property type="entry name" value="Ribosomal_S21"/>
    <property type="match status" value="1"/>
</dbReference>
<dbReference type="AlphaFoldDB" id="A0A1F6C3Q1"/>
<evidence type="ECO:0000313" key="5">
    <source>
        <dbReference type="EMBL" id="OGG43693.1"/>
    </source>
</evidence>
<accession>A0A1F6C3Q1</accession>
<dbReference type="InterPro" id="IPR001911">
    <property type="entry name" value="Ribosomal_bS21"/>
</dbReference>
<gene>
    <name evidence="5" type="ORF">A3G50_00815</name>
</gene>
<dbReference type="GO" id="GO:0005840">
    <property type="term" value="C:ribosome"/>
    <property type="evidence" value="ECO:0007669"/>
    <property type="project" value="UniProtKB-KW"/>
</dbReference>
<evidence type="ECO:0000256" key="2">
    <source>
        <dbReference type="ARBA" id="ARBA00022980"/>
    </source>
</evidence>
<evidence type="ECO:0000256" key="1">
    <source>
        <dbReference type="ARBA" id="ARBA00006640"/>
    </source>
</evidence>
<evidence type="ECO:0000313" key="6">
    <source>
        <dbReference type="Proteomes" id="UP000176633"/>
    </source>
</evidence>
<comment type="similarity">
    <text evidence="1">Belongs to the bacterial ribosomal protein bS21 family.</text>
</comment>
<organism evidence="5 6">
    <name type="scientific">Candidatus Jorgensenbacteria bacterium RIFCSPLOWO2_12_FULL_42_11</name>
    <dbReference type="NCBI Taxonomy" id="1798473"/>
    <lineage>
        <taxon>Bacteria</taxon>
        <taxon>Candidatus Joergenseniibacteriota</taxon>
    </lineage>
</organism>